<evidence type="ECO:0000256" key="7">
    <source>
        <dbReference type="SAM" id="MobiDB-lite"/>
    </source>
</evidence>
<evidence type="ECO:0000256" key="6">
    <source>
        <dbReference type="ARBA" id="ARBA00023306"/>
    </source>
</evidence>
<dbReference type="RefSeq" id="XP_007372753.1">
    <property type="nucleotide sequence ID" value="XM_007372691.1"/>
</dbReference>
<sequence>MAIPNNKSPVASKTRSAASKRNIELISPIRKVRNSKKRNKDLSSSSRKKDASTSTPAKIPVLHYKGRDSPIDLDSSPIKRNQDYSTPPSPEIVNLTSSSPIKKKKCVAFSDELFSDLPVTPEKVPTPSRPILKYYNINSNSSPVDPNNTALWEKSSEQKAYGPKNPSFWLQGTIIQLQPNSSELAYLIEGCLDVLGDHAFKRRFEVYATLNGICKSNPRETLVRLFASTPSGLTTPSKVSPKSVQESSTVVRLASQIRKDIESTENQLFDSDIDKENVSPSKNDPFRIRIINQALKLVNFFMSDQDLNNFLPVDDISWFYRHACMMLRHPQTSKAIVSPYLLIIKDCKFSVKKKRLVFDNSDIPENMLYSLINMKPFLSASIVTEKFLCFKNFVLNFPIIMAKNVAHWFGFLIWNIFDVTSPFYLKCLGVGINCLLVVAKTFLDNKNVSLFVRQFLSSDLPANFNPSSEGQTEPSNLKTIDMITKKLEELILSRQYKCVMDMWLAFTLLVADGESSFDKWEYLNKWLQIPKYCFNSQDENARLLVLGSWKAIAFNVCRNELNDMKRALDPIFKIPNLKERPQAISVALKSKARLLTYLFASFNAAEVQNEVVDAMHNLFICILYLIINPQIMKSSTKYMHIYWDKIIQVVFLNFYFKKGTSTPHMNQLGLKILTRLLRPATPINERNFNEVRCLSTDPVLLTEINSLPPRWVHAKFDRIMHNMVHVFQSDNLYIEQKVNFFNAFLASIRSITKNEVSVSAATYDIIDNIPVVLGVLFESNKFTYDLALKLVLNLHDTFDPSLLVNRTRYENGEISTNVYLSLFQNCLPRLTNEESMELFSLIIQSLTSQKVLIFIADLCKLELNDGVRNMFIDVLNKRKVETTESELGLYNEVCGNFHSGFDIFVKKLIQSIVSLSDSEELKRCLSYIKFDSWTIDIRMYFLLLVKGAPNVHVQQYTISVLEKQLKDQDALPIMVQFLTEQNFDIEIGALVAQIVKAVVSAAESVQPYAVQALHNYLLVKSKDLEPNVALLDELMLSCYTELNMDIARYLTLDLTNFPLLAEEFSKRGVTCTNGELTRVNQDSDTLIDPVRKNTVQPVLDVDVNEHSVIWAEDTEQLEAVVEPVKESLVANNEDEPKQVLKEQVIAEAGEISRMAVDENTTEISTNESEVVVEISDSIPSTGNVSKKEELDVEVSDCSIVPASDSERKKTLDLEKTNVVVSNEKEETPDVIIIIPDEDVKVSQGTRSKKKEKIKGKGKGRKKKSTRAKKEIDSDSVSISEAPASEDSSFIDSKESNFDVHAFTALVNAKLDSKTSKDAVEEVNKSNSEISFNEPVPKVSLDSIISSNDVPERKRKLDGEYVEINKKSRLSEQNDDGAGVEPQLSNGHSETVFISSNEESITLVDAENSAEKVLFSTPSLDLDSEKVREPDTFVSQESCETLSTREVSLVEKGSVADLPMNDLVSTEISTVSELQNDSTVVVSSHVIPAAAADDDDDDEFSSISKVVEESNNVDAIQEQVSSVSSTEIAIIENSQDTVLQNKENVISSLIGQLQDISDEEISNLSVQKKYDIETQLLGLMLRLRNSR</sequence>
<organism evidence="10">
    <name type="scientific">Spathaspora passalidarum (strain NRRL Y-27907 / 11-Y1)</name>
    <dbReference type="NCBI Taxonomy" id="619300"/>
    <lineage>
        <taxon>Eukaryota</taxon>
        <taxon>Fungi</taxon>
        <taxon>Dikarya</taxon>
        <taxon>Ascomycota</taxon>
        <taxon>Saccharomycotina</taxon>
        <taxon>Pichiomycetes</taxon>
        <taxon>Debaryomycetaceae</taxon>
        <taxon>Spathaspora</taxon>
    </lineage>
</organism>
<keyword evidence="6" id="KW-0131">Cell cycle</keyword>
<dbReference type="OrthoDB" id="4070686at2759"/>
<dbReference type="EMBL" id="GL996499">
    <property type="protein sequence ID" value="EGW35341.1"/>
    <property type="molecule type" value="Genomic_DNA"/>
</dbReference>
<dbReference type="InterPro" id="IPR022031">
    <property type="entry name" value="Rif1_N"/>
</dbReference>
<evidence type="ECO:0000313" key="9">
    <source>
        <dbReference type="EMBL" id="EGW35341.1"/>
    </source>
</evidence>
<feature type="compositionally biased region" description="Basic residues" evidence="7">
    <location>
        <begin position="1246"/>
        <end position="1266"/>
    </location>
</feature>
<evidence type="ECO:0000256" key="1">
    <source>
        <dbReference type="ARBA" id="ARBA00004123"/>
    </source>
</evidence>
<keyword evidence="5" id="KW-0539">Nucleus</keyword>
<dbReference type="PANTHER" id="PTHR22928:SF3">
    <property type="entry name" value="TELOMERE-ASSOCIATED PROTEIN RIF1"/>
    <property type="match status" value="1"/>
</dbReference>
<dbReference type="OMA" id="AMDIWVA"/>
<dbReference type="InParanoid" id="G3AGK2"/>
<comment type="subcellular location">
    <subcellularLocation>
        <location evidence="2">Chromosome</location>
        <location evidence="2">Telomere</location>
    </subcellularLocation>
    <subcellularLocation>
        <location evidence="1">Nucleus</location>
    </subcellularLocation>
</comment>
<feature type="compositionally biased region" description="Polar residues" evidence="7">
    <location>
        <begin position="1"/>
        <end position="19"/>
    </location>
</feature>
<evidence type="ECO:0000256" key="5">
    <source>
        <dbReference type="ARBA" id="ARBA00023242"/>
    </source>
</evidence>
<keyword evidence="4" id="KW-0779">Telomere</keyword>
<reference evidence="9 10" key="1">
    <citation type="journal article" date="2011" name="Proc. Natl. Acad. Sci. U.S.A.">
        <title>Comparative genomics of xylose-fermenting fungi for enhanced biofuel production.</title>
        <authorList>
            <person name="Wohlbach D.J."/>
            <person name="Kuo A."/>
            <person name="Sato T.K."/>
            <person name="Potts K.M."/>
            <person name="Salamov A.A."/>
            <person name="LaButti K.M."/>
            <person name="Sun H."/>
            <person name="Clum A."/>
            <person name="Pangilinan J.L."/>
            <person name="Lindquist E.A."/>
            <person name="Lucas S."/>
            <person name="Lapidus A."/>
            <person name="Jin M."/>
            <person name="Gunawan C."/>
            <person name="Balan V."/>
            <person name="Dale B.E."/>
            <person name="Jeffries T.W."/>
            <person name="Zinkel R."/>
            <person name="Barry K.W."/>
            <person name="Grigoriev I.V."/>
            <person name="Gasch A.P."/>
        </authorList>
    </citation>
    <scope>NUCLEOTIDE SEQUENCE [LARGE SCALE GENOMIC DNA]</scope>
    <source>
        <strain evidence="10">NRRL Y-27907 / 11-Y1</strain>
    </source>
</reference>
<dbReference type="STRING" id="619300.G3AGK2"/>
<dbReference type="HOGENOM" id="CLU_003622_0_0_1"/>
<evidence type="ECO:0000256" key="4">
    <source>
        <dbReference type="ARBA" id="ARBA00022895"/>
    </source>
</evidence>
<dbReference type="eggNOG" id="ENOG502QPT7">
    <property type="taxonomic scope" value="Eukaryota"/>
</dbReference>
<evidence type="ECO:0000313" key="10">
    <source>
        <dbReference type="Proteomes" id="UP000000709"/>
    </source>
</evidence>
<dbReference type="Pfam" id="PF12231">
    <property type="entry name" value="Rif1_N"/>
    <property type="match status" value="1"/>
</dbReference>
<proteinExistence type="predicted"/>
<gene>
    <name evidence="9" type="ORF">SPAPADRAFT_48346</name>
</gene>
<name>G3AGK2_SPAPN</name>
<feature type="region of interest" description="Disordered" evidence="7">
    <location>
        <begin position="1"/>
        <end position="96"/>
    </location>
</feature>
<dbReference type="Proteomes" id="UP000000709">
    <property type="component" value="Unassembled WGS sequence"/>
</dbReference>
<dbReference type="GO" id="GO:0005634">
    <property type="term" value="C:nucleus"/>
    <property type="evidence" value="ECO:0007669"/>
    <property type="project" value="UniProtKB-SubCell"/>
</dbReference>
<feature type="region of interest" description="Disordered" evidence="7">
    <location>
        <begin position="1243"/>
        <end position="1290"/>
    </location>
</feature>
<dbReference type="GeneID" id="18871208"/>
<evidence type="ECO:0000259" key="8">
    <source>
        <dbReference type="Pfam" id="PF12231"/>
    </source>
</evidence>
<keyword evidence="10" id="KW-1185">Reference proteome</keyword>
<keyword evidence="3" id="KW-0158">Chromosome</keyword>
<feature type="domain" description="Telomere-associated protein Rif1 N-terminal" evidence="8">
    <location>
        <begin position="275"/>
        <end position="603"/>
    </location>
</feature>
<dbReference type="KEGG" id="spaa:SPAPADRAFT_48346"/>
<dbReference type="GO" id="GO:0000723">
    <property type="term" value="P:telomere maintenance"/>
    <property type="evidence" value="ECO:0007669"/>
    <property type="project" value="TreeGrafter"/>
</dbReference>
<evidence type="ECO:0000256" key="2">
    <source>
        <dbReference type="ARBA" id="ARBA00004574"/>
    </source>
</evidence>
<evidence type="ECO:0000256" key="3">
    <source>
        <dbReference type="ARBA" id="ARBA00022454"/>
    </source>
</evidence>
<protein>
    <recommendedName>
        <fullName evidence="8">Telomere-associated protein Rif1 N-terminal domain-containing protein</fullName>
    </recommendedName>
</protein>
<dbReference type="PANTHER" id="PTHR22928">
    <property type="entry name" value="TELOMERE-ASSOCIATED PROTEIN RIF1"/>
    <property type="match status" value="1"/>
</dbReference>
<feature type="compositionally biased region" description="Basic residues" evidence="7">
    <location>
        <begin position="30"/>
        <end position="39"/>
    </location>
</feature>
<dbReference type="GO" id="GO:0140445">
    <property type="term" value="C:chromosome, telomeric repeat region"/>
    <property type="evidence" value="ECO:0007669"/>
    <property type="project" value="TreeGrafter"/>
</dbReference>
<accession>G3AGK2</accession>